<comment type="caution">
    <text evidence="1">The sequence shown here is derived from an EMBL/GenBank/DDBJ whole genome shotgun (WGS) entry which is preliminary data.</text>
</comment>
<dbReference type="Proteomes" id="UP001589758">
    <property type="component" value="Unassembled WGS sequence"/>
</dbReference>
<keyword evidence="2" id="KW-1185">Reference proteome</keyword>
<dbReference type="InterPro" id="IPR047654">
    <property type="entry name" value="IS1634_transpos"/>
</dbReference>
<evidence type="ECO:0000313" key="1">
    <source>
        <dbReference type="EMBL" id="MFC0180576.1"/>
    </source>
</evidence>
<dbReference type="EMBL" id="JBHLXE010000105">
    <property type="protein sequence ID" value="MFC0180576.1"/>
    <property type="molecule type" value="Genomic_DNA"/>
</dbReference>
<dbReference type="NCBIfam" id="NF033559">
    <property type="entry name" value="transpos_IS1634"/>
    <property type="match status" value="1"/>
</dbReference>
<accession>A0ABV6CC71</accession>
<name>A0ABV6CC71_9GAMM</name>
<organism evidence="1 2">
    <name type="scientific">Thorsellia kenyensis</name>
    <dbReference type="NCBI Taxonomy" id="1549888"/>
    <lineage>
        <taxon>Bacteria</taxon>
        <taxon>Pseudomonadati</taxon>
        <taxon>Pseudomonadota</taxon>
        <taxon>Gammaproteobacteria</taxon>
        <taxon>Enterobacterales</taxon>
        <taxon>Thorselliaceae</taxon>
        <taxon>Thorsellia</taxon>
    </lineage>
</organism>
<reference evidence="1 2" key="1">
    <citation type="submission" date="2024-09" db="EMBL/GenBank/DDBJ databases">
        <authorList>
            <person name="Sun Q."/>
            <person name="Mori K."/>
        </authorList>
    </citation>
    <scope>NUCLEOTIDE SEQUENCE [LARGE SCALE GENOMIC DNA]</scope>
    <source>
        <strain evidence="1 2">CCM 8545</strain>
    </source>
</reference>
<dbReference type="PANTHER" id="PTHR34614:SF2">
    <property type="entry name" value="TRANSPOSASE IS4-LIKE DOMAIN-CONTAINING PROTEIN"/>
    <property type="match status" value="1"/>
</dbReference>
<proteinExistence type="predicted"/>
<dbReference type="PANTHER" id="PTHR34614">
    <property type="match status" value="1"/>
</dbReference>
<dbReference type="RefSeq" id="WP_385877737.1">
    <property type="nucleotide sequence ID" value="NZ_JBHLXE010000105.1"/>
</dbReference>
<sequence length="180" mass="20300">MNLDLTRSHVDGTAYNNNTPDDRDKFIRIVQGYSRDHRPELNQAILTLITENQAEIPIDLEALSGNAEDKSTFHDIIKSQLDSLKAAENNQYLIADSALYTKATIQSLHEKNRYFITRVSSVSNDAKAVSNRPDLAAFMPICDGYEGYYTDSNYADVPQKWPVIHSQAVRERALKTFAMG</sequence>
<protein>
    <submittedName>
        <fullName evidence="1">IS1634 family transposase</fullName>
    </submittedName>
</protein>
<gene>
    <name evidence="1" type="ORF">ACFFIT_10870</name>
</gene>
<evidence type="ECO:0000313" key="2">
    <source>
        <dbReference type="Proteomes" id="UP001589758"/>
    </source>
</evidence>